<proteinExistence type="predicted"/>
<dbReference type="GeneID" id="25742752"/>
<sequence>MVTATLAFTDTVTTTAGTVTADSPRFAYDTVVGSQATATLADKFDLTPLDRLYTGFNNFQRTTVWKYADPATAVPETGVTVSDSDQKSYTIKAGSFVVCTDANGVAITNTATLTPAGGTAITKVATANIVIFGCDVPPTLNFQELQSWGAQTFSWALQSRATRCAWRPGAPQRLGLGVGWVWARNQSLAVADVGRLGGGTSFTVDQTAGSVPVEYNLQATATPTTGGWAVSGAVFVANAQAGIMNIARLVVTLSSGQQVIPQCSLTSPYVSPDGLVWGGTNAGGSITTPGIGGSFGVVGTGVTGINGVGIGVGVGLGTFTQFILPDFASATCRFNITLTQQPSSTLTITPQINWGFGGQYTLANQQLQQTVSFSPPQQFFPVQNCISLTDVVQAGSLTGSVANGGPNQQQVCVTGQTAPFQQPAALVYTMTVTINPSTTPDCTPGSQKTYPISNSVTGTVIGGAPVQAKADPVDITVRCPAAAAPTTPTTPGRPINPASAGDVDNLNVQVGQFQTFVGAEYAWAVTKTADNDTLSLAIGQLPKTVTYTLRVTKGAATNKKFFVFGKITVNNPGKTAVNVSTVSVTAGSAAVPATCPPGSMSVAPGVPLVCTFNVTWNNGANSGALGARVDTPQASFYGPAATFDFTNAVQGGTKGATAGVYDDVTAVAPAGATGVPTKWWLADGGSPPPKADGIPLTTEDSRDYVYTMQLGPFADKGSCGIYKVTNVATVVPSDGTTVTATKTVTLSVTGCKTTDYQGVASQGPLGVTVDSVNTANLTGNTWRLSAVATPANLTLASGQGGSAQFTVNFIKVPGMQHEVSGTVTLTNSNPQTDVVVRGVTVAVEGDVAKSVDAVCGTSGNSFKLAGGATQQCTFMATLDLGGGGNIIGSVTDAAGVVTSSQLTPFDFRKADVKDSSTAPSCAQASTAGGTVAPAAKQERICESKTVTVPATITAPKDGQCGTFDFLHISRLQPLAAGAAVQSVATALPVMITCGAAAAAAAAPTVRAATPDVEVQEVYTWTAKLTSNASTALSFKQGEAVKVAFAAETSRSPAQRSAVVSGTVVLEAPAAAPLDIQSATVAVYDGSGQLISAPLDCGAGAKPGGPVTLKGKGQPVTCSYNASGVGTADGAVLPVVIAAGAAAPAVANPVPYKASSAPKNIVGDCADLGSSLLMTSLADGKRAAWQPAFAGQALSSGSDCDGGDLQRFSLWFGANAQGVPQPTPCGAYKFKGTLALAPTNGQAVVNDSEFTANVACRRRRLRELLGEPSAPGRR</sequence>
<gene>
    <name evidence="1" type="ORF">MNEG_9877</name>
</gene>
<name>A0A0D2M3D3_9CHLO</name>
<dbReference type="OrthoDB" id="10507305at2759"/>
<evidence type="ECO:0000313" key="2">
    <source>
        <dbReference type="Proteomes" id="UP000054498"/>
    </source>
</evidence>
<evidence type="ECO:0000313" key="1">
    <source>
        <dbReference type="EMBL" id="KIY98084.1"/>
    </source>
</evidence>
<organism evidence="1 2">
    <name type="scientific">Monoraphidium neglectum</name>
    <dbReference type="NCBI Taxonomy" id="145388"/>
    <lineage>
        <taxon>Eukaryota</taxon>
        <taxon>Viridiplantae</taxon>
        <taxon>Chlorophyta</taxon>
        <taxon>core chlorophytes</taxon>
        <taxon>Chlorophyceae</taxon>
        <taxon>CS clade</taxon>
        <taxon>Sphaeropleales</taxon>
        <taxon>Selenastraceae</taxon>
        <taxon>Monoraphidium</taxon>
    </lineage>
</organism>
<dbReference type="KEGG" id="mng:MNEG_9877"/>
<accession>A0A0D2M3D3</accession>
<dbReference type="Proteomes" id="UP000054498">
    <property type="component" value="Unassembled WGS sequence"/>
</dbReference>
<dbReference type="AlphaFoldDB" id="A0A0D2M3D3"/>
<dbReference type="RefSeq" id="XP_013897104.1">
    <property type="nucleotide sequence ID" value="XM_014041650.1"/>
</dbReference>
<keyword evidence="2" id="KW-1185">Reference proteome</keyword>
<dbReference type="EMBL" id="KK102318">
    <property type="protein sequence ID" value="KIY98084.1"/>
    <property type="molecule type" value="Genomic_DNA"/>
</dbReference>
<reference evidence="1 2" key="1">
    <citation type="journal article" date="2013" name="BMC Genomics">
        <title>Reconstruction of the lipid metabolism for the microalga Monoraphidium neglectum from its genome sequence reveals characteristics suitable for biofuel production.</title>
        <authorList>
            <person name="Bogen C."/>
            <person name="Al-Dilaimi A."/>
            <person name="Albersmeier A."/>
            <person name="Wichmann J."/>
            <person name="Grundmann M."/>
            <person name="Rupp O."/>
            <person name="Lauersen K.J."/>
            <person name="Blifernez-Klassen O."/>
            <person name="Kalinowski J."/>
            <person name="Goesmann A."/>
            <person name="Mussgnug J.H."/>
            <person name="Kruse O."/>
        </authorList>
    </citation>
    <scope>NUCLEOTIDE SEQUENCE [LARGE SCALE GENOMIC DNA]</scope>
    <source>
        <strain evidence="1 2">SAG 48.87</strain>
    </source>
</reference>
<protein>
    <submittedName>
        <fullName evidence="1">Uncharacterized protein</fullName>
    </submittedName>
</protein>